<name>A0A1I8GTN9_9PLAT</name>
<evidence type="ECO:0000313" key="1">
    <source>
        <dbReference type="Proteomes" id="UP000095280"/>
    </source>
</evidence>
<reference evidence="2 3" key="1">
    <citation type="submission" date="2016-11" db="UniProtKB">
        <authorList>
            <consortium name="WormBaseParasite"/>
        </authorList>
    </citation>
    <scope>IDENTIFICATION</scope>
</reference>
<dbReference type="WBParaSite" id="maker-uti_cns_0003109-snap-gene-0.5-mRNA-1">
    <property type="protein sequence ID" value="maker-uti_cns_0003109-snap-gene-0.5-mRNA-1"/>
    <property type="gene ID" value="maker-uti_cns_0003109-snap-gene-0.5"/>
</dbReference>
<keyword evidence="1" id="KW-1185">Reference proteome</keyword>
<dbReference type="WBParaSite" id="maker-uti_cns_0002760-snap-gene-0.3-mRNA-1">
    <property type="protein sequence ID" value="maker-uti_cns_0002760-snap-gene-0.3-mRNA-1"/>
    <property type="gene ID" value="maker-uti_cns_0002760-snap-gene-0.3"/>
</dbReference>
<evidence type="ECO:0000313" key="3">
    <source>
        <dbReference type="WBParaSite" id="maker-uti_cns_0003109-snap-gene-0.5-mRNA-1"/>
    </source>
</evidence>
<dbReference type="Proteomes" id="UP000095280">
    <property type="component" value="Unplaced"/>
</dbReference>
<evidence type="ECO:0000313" key="2">
    <source>
        <dbReference type="WBParaSite" id="maker-uti_cns_0002760-snap-gene-0.3-mRNA-1"/>
    </source>
</evidence>
<dbReference type="AlphaFoldDB" id="A0A1I8GTN9"/>
<accession>A0A1I8GTN9</accession>
<protein>
    <submittedName>
        <fullName evidence="2 3">MIF4G domain-containing protein</fullName>
    </submittedName>
</protein>
<organism evidence="1 3">
    <name type="scientific">Macrostomum lignano</name>
    <dbReference type="NCBI Taxonomy" id="282301"/>
    <lineage>
        <taxon>Eukaryota</taxon>
        <taxon>Metazoa</taxon>
        <taxon>Spiralia</taxon>
        <taxon>Lophotrochozoa</taxon>
        <taxon>Platyhelminthes</taxon>
        <taxon>Rhabditophora</taxon>
        <taxon>Macrostomorpha</taxon>
        <taxon>Macrostomida</taxon>
        <taxon>Macrostomidae</taxon>
        <taxon>Macrostomum</taxon>
    </lineage>
</organism>
<sequence length="98" mass="10836">MEEVKSFLTSVKSKGASVQTREVLAVCEALTDNCIPDAALKAFFKHISPLSAHYPNGSRRRAALLKLFSRLQATHPAAVEHCRVFCSDLERFYTGPTP</sequence>
<proteinExistence type="predicted"/>